<evidence type="ECO:0000256" key="1">
    <source>
        <dbReference type="SAM" id="MobiDB-lite"/>
    </source>
</evidence>
<evidence type="ECO:0000313" key="6">
    <source>
        <dbReference type="Proteomes" id="UP000235388"/>
    </source>
</evidence>
<reference evidence="6 7" key="1">
    <citation type="submission" date="2017-11" db="EMBL/GenBank/DDBJ databases">
        <title>De novo assembly and phasing of dikaryotic genomes from two isolates of Puccinia coronata f. sp. avenae, the causal agent of oat crown rust.</title>
        <authorList>
            <person name="Miller M.E."/>
            <person name="Zhang Y."/>
            <person name="Omidvar V."/>
            <person name="Sperschneider J."/>
            <person name="Schwessinger B."/>
            <person name="Raley C."/>
            <person name="Palmer J.M."/>
            <person name="Garnica D."/>
            <person name="Upadhyaya N."/>
            <person name="Rathjen J."/>
            <person name="Taylor J.M."/>
            <person name="Park R.F."/>
            <person name="Dodds P.N."/>
            <person name="Hirsch C.D."/>
            <person name="Kianian S.F."/>
            <person name="Figueroa M."/>
        </authorList>
    </citation>
    <scope>NUCLEOTIDE SEQUENCE [LARGE SCALE GENOMIC DNA]</scope>
    <source>
        <strain evidence="3">12NC29</strain>
        <strain evidence="4">12SD80</strain>
    </source>
</reference>
<evidence type="ECO:0000313" key="5">
    <source>
        <dbReference type="EMBL" id="PLW36679.1"/>
    </source>
</evidence>
<organism evidence="4 7">
    <name type="scientific">Puccinia coronata f. sp. avenae</name>
    <dbReference type="NCBI Taxonomy" id="200324"/>
    <lineage>
        <taxon>Eukaryota</taxon>
        <taxon>Fungi</taxon>
        <taxon>Dikarya</taxon>
        <taxon>Basidiomycota</taxon>
        <taxon>Pucciniomycotina</taxon>
        <taxon>Pucciniomycetes</taxon>
        <taxon>Pucciniales</taxon>
        <taxon>Pucciniaceae</taxon>
        <taxon>Puccinia</taxon>
    </lineage>
</organism>
<evidence type="ECO:0000313" key="3">
    <source>
        <dbReference type="EMBL" id="PLW15469.1"/>
    </source>
</evidence>
<feature type="region of interest" description="Disordered" evidence="1">
    <location>
        <begin position="91"/>
        <end position="117"/>
    </location>
</feature>
<feature type="compositionally biased region" description="Polar residues" evidence="1">
    <location>
        <begin position="185"/>
        <end position="207"/>
    </location>
</feature>
<gene>
    <name evidence="5" type="ORF">PCANC_20351</name>
    <name evidence="3" type="ORF">PCANC_22958</name>
    <name evidence="4" type="ORF">PCASD_20558</name>
</gene>
<feature type="region of interest" description="Disordered" evidence="1">
    <location>
        <begin position="179"/>
        <end position="213"/>
    </location>
</feature>
<dbReference type="EMBL" id="PGCJ01000895">
    <property type="protein sequence ID" value="PLW15469.1"/>
    <property type="molecule type" value="Genomic_DNA"/>
</dbReference>
<dbReference type="Proteomes" id="UP000235392">
    <property type="component" value="Unassembled WGS sequence"/>
</dbReference>
<evidence type="ECO:0000256" key="2">
    <source>
        <dbReference type="SAM" id="Phobius"/>
    </source>
</evidence>
<comment type="caution">
    <text evidence="4">The sequence shown here is derived from an EMBL/GenBank/DDBJ whole genome shotgun (WGS) entry which is preliminary data.</text>
</comment>
<dbReference type="Proteomes" id="UP000235388">
    <property type="component" value="Unassembled WGS sequence"/>
</dbReference>
<keyword evidence="2" id="KW-0812">Transmembrane</keyword>
<keyword evidence="6" id="KW-1185">Reference proteome</keyword>
<name>A0A2N5U7Y5_9BASI</name>
<keyword evidence="2" id="KW-0472">Membrane</keyword>
<evidence type="ECO:0000313" key="4">
    <source>
        <dbReference type="EMBL" id="PLW33873.1"/>
    </source>
</evidence>
<sequence length="244" mass="27092">MLPNKSIATFTTGILYSAIIMLWIQADVLQALPAQRVLQHISTVHQRRAFKSHAYEELPKLAPAQDASSGSSRRTSRLLRLISCGQLPQDSSRSTLLTDEKKTPSSRSFPGADGRIFIGGYRPRTSYHEVDSDLKYSSTPSSTKESAPSRSMGRKFQSLNSLREPQGARTALFHEARFSDDPIPSVQNPNQDIASPTRISSRPNPTESAKEPISPMEISFPILQESIPNVPAWWQSKTGREKQS</sequence>
<proteinExistence type="predicted"/>
<dbReference type="EMBL" id="PGCJ01000235">
    <property type="protein sequence ID" value="PLW36679.1"/>
    <property type="molecule type" value="Genomic_DNA"/>
</dbReference>
<dbReference type="EMBL" id="PGCI01000210">
    <property type="protein sequence ID" value="PLW33873.1"/>
    <property type="molecule type" value="Genomic_DNA"/>
</dbReference>
<dbReference type="AlphaFoldDB" id="A0A2N5U7Y5"/>
<feature type="compositionally biased region" description="Polar residues" evidence="1">
    <location>
        <begin position="135"/>
        <end position="149"/>
    </location>
</feature>
<accession>A0A2N5U7Y5</accession>
<feature type="transmembrane region" description="Helical" evidence="2">
    <location>
        <begin position="7"/>
        <end position="26"/>
    </location>
</feature>
<protein>
    <submittedName>
        <fullName evidence="4">Uncharacterized protein</fullName>
    </submittedName>
</protein>
<feature type="region of interest" description="Disordered" evidence="1">
    <location>
        <begin position="129"/>
        <end position="164"/>
    </location>
</feature>
<keyword evidence="2" id="KW-1133">Transmembrane helix</keyword>
<evidence type="ECO:0000313" key="7">
    <source>
        <dbReference type="Proteomes" id="UP000235392"/>
    </source>
</evidence>